<evidence type="ECO:0000313" key="1">
    <source>
        <dbReference type="EnsemblMetazoa" id="CJA42241.1"/>
    </source>
</evidence>
<dbReference type="EnsemblMetazoa" id="CJA42241.1">
    <property type="protein sequence ID" value="CJA42241.1"/>
    <property type="gene ID" value="WBGene00218089"/>
</dbReference>
<organism evidence="1 2">
    <name type="scientific">Caenorhabditis japonica</name>
    <dbReference type="NCBI Taxonomy" id="281687"/>
    <lineage>
        <taxon>Eukaryota</taxon>
        <taxon>Metazoa</taxon>
        <taxon>Ecdysozoa</taxon>
        <taxon>Nematoda</taxon>
        <taxon>Chromadorea</taxon>
        <taxon>Rhabditida</taxon>
        <taxon>Rhabditina</taxon>
        <taxon>Rhabditomorpha</taxon>
        <taxon>Rhabditoidea</taxon>
        <taxon>Rhabditidae</taxon>
        <taxon>Peloderinae</taxon>
        <taxon>Caenorhabditis</taxon>
    </lineage>
</organism>
<proteinExistence type="predicted"/>
<name>A0A8R1IUX4_CAEJA</name>
<sequence length="112" mass="13192">MINFMLKRTCKQPRTRNDELIAFRIKPFNRHFLRAAHIPVPSRYAKTAFRSELLAFALHNLWIDHLDETVLVTSINDDQTLQYADLRRSQPPRHLHRTSYLPCHPAAFVRSA</sequence>
<accession>A0A8R1IUX4</accession>
<reference evidence="2" key="1">
    <citation type="submission" date="2010-08" db="EMBL/GenBank/DDBJ databases">
        <authorList>
            <consortium name="Caenorhabditis japonica Sequencing Consortium"/>
            <person name="Wilson R.K."/>
        </authorList>
    </citation>
    <scope>NUCLEOTIDE SEQUENCE [LARGE SCALE GENOMIC DNA]</scope>
    <source>
        <strain evidence="2">DF5081</strain>
    </source>
</reference>
<dbReference type="AlphaFoldDB" id="A0A8R1IUX4"/>
<reference evidence="1" key="2">
    <citation type="submission" date="2022-06" db="UniProtKB">
        <authorList>
            <consortium name="EnsemblMetazoa"/>
        </authorList>
    </citation>
    <scope>IDENTIFICATION</scope>
    <source>
        <strain evidence="1">DF5081</strain>
    </source>
</reference>
<dbReference type="Proteomes" id="UP000005237">
    <property type="component" value="Unassembled WGS sequence"/>
</dbReference>
<protein>
    <submittedName>
        <fullName evidence="1">Uncharacterized protein</fullName>
    </submittedName>
</protein>
<keyword evidence="2" id="KW-1185">Reference proteome</keyword>
<evidence type="ECO:0000313" key="2">
    <source>
        <dbReference type="Proteomes" id="UP000005237"/>
    </source>
</evidence>